<dbReference type="STRING" id="1492898.SY85_14215"/>
<dbReference type="AlphaFoldDB" id="A0A172TWZ4"/>
<dbReference type="PANTHER" id="PTHR43190">
    <property type="entry name" value="N-ACETYL-D-GLUCOSAMINE KINASE"/>
    <property type="match status" value="1"/>
</dbReference>
<dbReference type="SUPFAM" id="SSF53067">
    <property type="entry name" value="Actin-like ATPase domain"/>
    <property type="match status" value="2"/>
</dbReference>
<proteinExistence type="predicted"/>
<dbReference type="PATRIC" id="fig|1492898.3.peg.3073"/>
<dbReference type="GO" id="GO:0016301">
    <property type="term" value="F:kinase activity"/>
    <property type="evidence" value="ECO:0007669"/>
    <property type="project" value="UniProtKB-KW"/>
</dbReference>
<sequence>MKLIADSGSTKTSWCLMQEKGEHLFFTTEGYNPYFLSSDEIVRSLQLQLPREAALDQVDEIHFYGAGCYPEKKEVLDTALKAIFPSANNYIELDLLAAARALLGNEAGFAAILGTGTNTCLYDGKAITHNIDSLGYILGDEGSGTAIGKKLLGDYIRDVMPQDIKENFWQEFHLTPNDIIHEIYSKKLPNRFCAGFSRFVHQHIEHTYMHELVRKAFVALFENLVSLYPNFQQYSFNCVGSIGYTYQAILTEVVEQFQMKQGTFLCAPIEGLVAYHEALPVVATHASL</sequence>
<accession>A0A172TWZ4</accession>
<reference evidence="1 2" key="2">
    <citation type="journal article" date="2016" name="Int. J. Syst. Evol. Microbiol.">
        <title>Flavisolibacter tropicus sp. nov., isolated from tropical soil.</title>
        <authorList>
            <person name="Lee J.J."/>
            <person name="Kang M.S."/>
            <person name="Kim G.S."/>
            <person name="Lee C.S."/>
            <person name="Lim S."/>
            <person name="Lee J."/>
            <person name="Roh S.H."/>
            <person name="Kang H."/>
            <person name="Ha J.M."/>
            <person name="Bae S."/>
            <person name="Jung H.Y."/>
            <person name="Kim M.K."/>
        </authorList>
    </citation>
    <scope>NUCLEOTIDE SEQUENCE [LARGE SCALE GENOMIC DNA]</scope>
    <source>
        <strain evidence="1 2">LCS9</strain>
    </source>
</reference>
<dbReference type="InterPro" id="IPR052519">
    <property type="entry name" value="Euk-type_GlcNAc_Kinase"/>
</dbReference>
<dbReference type="Proteomes" id="UP000077177">
    <property type="component" value="Chromosome"/>
</dbReference>
<keyword evidence="1" id="KW-0418">Kinase</keyword>
<evidence type="ECO:0000313" key="1">
    <source>
        <dbReference type="EMBL" id="ANE51488.1"/>
    </source>
</evidence>
<dbReference type="RefSeq" id="WP_066405580.1">
    <property type="nucleotide sequence ID" value="NZ_CP011390.1"/>
</dbReference>
<evidence type="ECO:0000313" key="2">
    <source>
        <dbReference type="Proteomes" id="UP000077177"/>
    </source>
</evidence>
<dbReference type="Gene3D" id="1.10.720.160">
    <property type="match status" value="1"/>
</dbReference>
<dbReference type="CDD" id="cd24079">
    <property type="entry name" value="ASKHA_NBD_PG1100-like"/>
    <property type="match status" value="1"/>
</dbReference>
<reference evidence="2" key="1">
    <citation type="submission" date="2015-01" db="EMBL/GenBank/DDBJ databases">
        <title>Flavisolibacter sp./LCS9/ whole genome sequencing.</title>
        <authorList>
            <person name="Kim M.K."/>
            <person name="Srinivasan S."/>
            <person name="Lee J.-J."/>
        </authorList>
    </citation>
    <scope>NUCLEOTIDE SEQUENCE [LARGE SCALE GENOMIC DNA]</scope>
    <source>
        <strain evidence="2">LCS9</strain>
    </source>
</reference>
<keyword evidence="1" id="KW-0808">Transferase</keyword>
<gene>
    <name evidence="1" type="ORF">SY85_14215</name>
</gene>
<dbReference type="InterPro" id="IPR043129">
    <property type="entry name" value="ATPase_NBD"/>
</dbReference>
<dbReference type="KEGG" id="fla:SY85_14215"/>
<dbReference type="EMBL" id="CP011390">
    <property type="protein sequence ID" value="ANE51488.1"/>
    <property type="molecule type" value="Genomic_DNA"/>
</dbReference>
<protein>
    <submittedName>
        <fullName evidence="1">N-acetylglucosamine kinase</fullName>
    </submittedName>
</protein>
<keyword evidence="2" id="KW-1185">Reference proteome</keyword>
<dbReference type="PANTHER" id="PTHR43190:SF3">
    <property type="entry name" value="N-ACETYL-D-GLUCOSAMINE KINASE"/>
    <property type="match status" value="1"/>
</dbReference>
<name>A0A172TWZ4_9BACT</name>
<dbReference type="Gene3D" id="3.30.420.40">
    <property type="match status" value="2"/>
</dbReference>
<organism evidence="1 2">
    <name type="scientific">Flavisolibacter tropicus</name>
    <dbReference type="NCBI Taxonomy" id="1492898"/>
    <lineage>
        <taxon>Bacteria</taxon>
        <taxon>Pseudomonadati</taxon>
        <taxon>Bacteroidota</taxon>
        <taxon>Chitinophagia</taxon>
        <taxon>Chitinophagales</taxon>
        <taxon>Chitinophagaceae</taxon>
        <taxon>Flavisolibacter</taxon>
    </lineage>
</organism>
<dbReference type="OrthoDB" id="871343at2"/>